<dbReference type="EMBL" id="UINC01056615">
    <property type="protein sequence ID" value="SVB76850.1"/>
    <property type="molecule type" value="Genomic_DNA"/>
</dbReference>
<feature type="non-terminal residue" evidence="1">
    <location>
        <position position="489"/>
    </location>
</feature>
<gene>
    <name evidence="1" type="ORF">METZ01_LOCUS229704</name>
</gene>
<protein>
    <recommendedName>
        <fullName evidence="2">RapA2 cadherin-like domain-containing protein</fullName>
    </recommendedName>
</protein>
<evidence type="ECO:0008006" key="2">
    <source>
        <dbReference type="Google" id="ProtNLM"/>
    </source>
</evidence>
<evidence type="ECO:0000313" key="1">
    <source>
        <dbReference type="EMBL" id="SVB76850.1"/>
    </source>
</evidence>
<proteinExistence type="predicted"/>
<dbReference type="AlphaFoldDB" id="A0A382GNY9"/>
<feature type="non-terminal residue" evidence="1">
    <location>
        <position position="1"/>
    </location>
</feature>
<name>A0A382GNY9_9ZZZZ</name>
<accession>A0A382GNY9</accession>
<organism evidence="1">
    <name type="scientific">marine metagenome</name>
    <dbReference type="NCBI Taxonomy" id="408172"/>
    <lineage>
        <taxon>unclassified sequences</taxon>
        <taxon>metagenomes</taxon>
        <taxon>ecological metagenomes</taxon>
    </lineage>
</organism>
<reference evidence="1" key="1">
    <citation type="submission" date="2018-05" db="EMBL/GenBank/DDBJ databases">
        <authorList>
            <person name="Lanie J.A."/>
            <person name="Ng W.-L."/>
            <person name="Kazmierczak K.M."/>
            <person name="Andrzejewski T.M."/>
            <person name="Davidsen T.M."/>
            <person name="Wayne K.J."/>
            <person name="Tettelin H."/>
            <person name="Glass J.I."/>
            <person name="Rusch D."/>
            <person name="Podicherti R."/>
            <person name="Tsui H.-C.T."/>
            <person name="Winkler M.E."/>
        </authorList>
    </citation>
    <scope>NUCLEOTIDE SEQUENCE</scope>
</reference>
<sequence>INDQPTLACTGATATHTEDAGAVSLYTLCTVGSGADSAGDAEDEDLASVVITVTNVEDTAEILTIDGTAITLATSSSGDTGTLGLAYAITGCSNTCTVTLTAETGELTTEELDALLEAMTYTNSDQSPSTSSARVITVTTLDDEGSNVSPNDNTATLAVAATITVAKVNDAPTASGAASLAALNEDATATGATVNSLFGDTFSDTDGDSLGGICITSYDDDTAEGQWKYSTDAGTTWTAFNADISAASAGVFVNAADELAYDPAANWNGAANTLTAVLVDSSGTEPSTAATTDCSTTGTTTVYSTATVVLSHTITAVNDAPTASGSASLTALAEDGTPSTSTTVTSLFNGGFSDSADAVTDGSSANTIEGICITSYTEVSSEGQWKYSTDGSTFTAISSISAASAGLEIEQGSRLHFAPASNFNGAAATITAVLIDSSVSVTTNSVADDCSYSATGEYSTATMTLSHTVTAVNDAPTASGSASLTALAE</sequence>